<name>A0A6J5UNE4_PRUAR</name>
<gene>
    <name evidence="1" type="ORF">CURHAP_LOCUS26023</name>
</gene>
<dbReference type="AlphaFoldDB" id="A0A6J5UNE4"/>
<sequence>MELHLLQERHNRCGKWVGSELTILDMTFQAYMGKEDKKHSNGLLRMVKGEVPKLAKPWSSVKHVLCHSTYKGRSIGYYLFSI</sequence>
<organism evidence="1 2">
    <name type="scientific">Prunus armeniaca</name>
    <name type="common">Apricot</name>
    <name type="synonym">Armeniaca vulgaris</name>
    <dbReference type="NCBI Taxonomy" id="36596"/>
    <lineage>
        <taxon>Eukaryota</taxon>
        <taxon>Viridiplantae</taxon>
        <taxon>Streptophyta</taxon>
        <taxon>Embryophyta</taxon>
        <taxon>Tracheophyta</taxon>
        <taxon>Spermatophyta</taxon>
        <taxon>Magnoliopsida</taxon>
        <taxon>eudicotyledons</taxon>
        <taxon>Gunneridae</taxon>
        <taxon>Pentapetalae</taxon>
        <taxon>rosids</taxon>
        <taxon>fabids</taxon>
        <taxon>Rosales</taxon>
        <taxon>Rosaceae</taxon>
        <taxon>Amygdaloideae</taxon>
        <taxon>Amygdaleae</taxon>
        <taxon>Prunus</taxon>
    </lineage>
</organism>
<dbReference type="EMBL" id="CAEKDK010000004">
    <property type="protein sequence ID" value="CAB4276764.1"/>
    <property type="molecule type" value="Genomic_DNA"/>
</dbReference>
<dbReference type="Proteomes" id="UP000507222">
    <property type="component" value="Unassembled WGS sequence"/>
</dbReference>
<evidence type="ECO:0000313" key="1">
    <source>
        <dbReference type="EMBL" id="CAB4276764.1"/>
    </source>
</evidence>
<proteinExistence type="predicted"/>
<evidence type="ECO:0000313" key="2">
    <source>
        <dbReference type="Proteomes" id="UP000507222"/>
    </source>
</evidence>
<reference evidence="1 2" key="1">
    <citation type="submission" date="2020-05" db="EMBL/GenBank/DDBJ databases">
        <authorList>
            <person name="Campoy J."/>
            <person name="Schneeberger K."/>
            <person name="Spophaly S."/>
        </authorList>
    </citation>
    <scope>NUCLEOTIDE SEQUENCE [LARGE SCALE GENOMIC DNA]</scope>
    <source>
        <strain evidence="1">PruArmRojPasFocal</strain>
    </source>
</reference>
<protein>
    <submittedName>
        <fullName evidence="1">Uncharacterized protein</fullName>
    </submittedName>
</protein>
<accession>A0A6J5UNE4</accession>